<accession>Q7CXQ8</accession>
<proteinExistence type="predicted"/>
<evidence type="ECO:0000256" key="1">
    <source>
        <dbReference type="SAM" id="Phobius"/>
    </source>
</evidence>
<dbReference type="OrthoDB" id="8399792at2"/>
<protein>
    <recommendedName>
        <fullName evidence="4">Transmembrane protein</fullName>
    </recommendedName>
</protein>
<dbReference type="EMBL" id="AE007869">
    <property type="protein sequence ID" value="AAK87906.2"/>
    <property type="molecule type" value="Genomic_DNA"/>
</dbReference>
<organism evidence="2 3">
    <name type="scientific">Agrobacterium fabrum (strain C58 / ATCC 33970)</name>
    <name type="common">Agrobacterium tumefaciens (strain C58)</name>
    <dbReference type="NCBI Taxonomy" id="176299"/>
    <lineage>
        <taxon>Bacteria</taxon>
        <taxon>Pseudomonadati</taxon>
        <taxon>Pseudomonadota</taxon>
        <taxon>Alphaproteobacteria</taxon>
        <taxon>Hyphomicrobiales</taxon>
        <taxon>Rhizobiaceae</taxon>
        <taxon>Rhizobium/Agrobacterium group</taxon>
        <taxon>Agrobacterium</taxon>
        <taxon>Agrobacterium tumefaciens complex</taxon>
    </lineage>
</organism>
<dbReference type="HOGENOM" id="CLU_135450_0_0_5"/>
<evidence type="ECO:0008006" key="4">
    <source>
        <dbReference type="Google" id="ProtNLM"/>
    </source>
</evidence>
<keyword evidence="1" id="KW-0472">Membrane</keyword>
<reference evidence="2 3" key="2">
    <citation type="journal article" date="2001" name="Science">
        <title>Genome sequence of the plant pathogen and biotechnology agent Agrobacterium tumefaciens C58.</title>
        <authorList>
            <person name="Goodner B."/>
            <person name="Hinkle G."/>
            <person name="Gattung S."/>
            <person name="Miller N."/>
            <person name="Blanchard M."/>
            <person name="Qurollo B."/>
            <person name="Goldman B.S."/>
            <person name="Cao Y."/>
            <person name="Askenazi M."/>
            <person name="Halling C."/>
            <person name="Mullin L."/>
            <person name="Houmiel K."/>
            <person name="Gordon J."/>
            <person name="Vaudin M."/>
            <person name="Iartchouk O."/>
            <person name="Epp A."/>
            <person name="Liu F."/>
            <person name="Wollam C."/>
            <person name="Allinger M."/>
            <person name="Doughty D."/>
            <person name="Scott C."/>
            <person name="Lappas C."/>
            <person name="Markelz B."/>
            <person name="Flanagan C."/>
            <person name="Crowell C."/>
            <person name="Gurson J."/>
            <person name="Lomo C."/>
            <person name="Sear C."/>
            <person name="Strub G."/>
            <person name="Cielo C."/>
            <person name="Slater S."/>
        </authorList>
    </citation>
    <scope>NUCLEOTIDE SEQUENCE [LARGE SCALE GENOMIC DNA]</scope>
    <source>
        <strain evidence="3">C58 / ATCC 33970</strain>
    </source>
</reference>
<feature type="transmembrane region" description="Helical" evidence="1">
    <location>
        <begin position="50"/>
        <end position="71"/>
    </location>
</feature>
<dbReference type="PATRIC" id="fig|176299.10.peg.2171"/>
<dbReference type="AlphaFoldDB" id="Q7CXQ8"/>
<keyword evidence="1" id="KW-1133">Transmembrane helix</keyword>
<keyword evidence="3" id="KW-1185">Reference proteome</keyword>
<name>Q7CXQ8_AGRFC</name>
<evidence type="ECO:0000313" key="2">
    <source>
        <dbReference type="EMBL" id="AAK87906.2"/>
    </source>
</evidence>
<keyword evidence="1" id="KW-0812">Transmembrane</keyword>
<dbReference type="BioCyc" id="AGRO:ATU2160-MONOMER"/>
<evidence type="ECO:0000313" key="3">
    <source>
        <dbReference type="Proteomes" id="UP000000813"/>
    </source>
</evidence>
<feature type="transmembrane region" description="Helical" evidence="1">
    <location>
        <begin position="106"/>
        <end position="126"/>
    </location>
</feature>
<dbReference type="KEGG" id="atu:Atu2160"/>
<dbReference type="Proteomes" id="UP000000813">
    <property type="component" value="Chromosome circular"/>
</dbReference>
<gene>
    <name evidence="2" type="ordered locus">Atu2160</name>
</gene>
<dbReference type="eggNOG" id="ENOG503355X">
    <property type="taxonomic scope" value="Bacteria"/>
</dbReference>
<sequence length="167" mass="18293">MGYPPIRRFEYEHRGTETFTGRSPVPCHHAGIMSLYLRKQAYGVAPMKKIILSTIAALVASGSVFASYGTAAAQDYPYRPRYDRGYDRGGPPPPPYREHRRHNDGAAIAGGLAAGVIGGLIGGAIANGNGGPRYYEPPPPPRCWFEDRRVPNAYDGGWHMESMRVCN</sequence>
<dbReference type="EnsemblBacteria" id="AAK87906">
    <property type="protein sequence ID" value="AAK87906"/>
    <property type="gene ID" value="Atu2160"/>
</dbReference>
<reference evidence="2 3" key="1">
    <citation type="journal article" date="2001" name="Science">
        <title>The genome of the natural genetic engineer Agrobacterium tumefaciens C58.</title>
        <authorList>
            <person name="Wood D.W."/>
            <person name="Setubal J.C."/>
            <person name="Kaul R."/>
            <person name="Monks D.E."/>
            <person name="Kitajima J.P."/>
            <person name="Okura V.K."/>
            <person name="Zhou Y."/>
            <person name="Chen L."/>
            <person name="Wood G.E."/>
            <person name="Almeida N.F.Jr."/>
            <person name="Woo L."/>
            <person name="Chen Y."/>
            <person name="Paulsen I.T."/>
            <person name="Eisen J.A."/>
            <person name="Karp P.D."/>
            <person name="Bovee D.Sr."/>
            <person name="Chapman P."/>
            <person name="Clendenning J."/>
            <person name="Deatherage G."/>
            <person name="Gillet W."/>
            <person name="Grant C."/>
            <person name="Kutyavin T."/>
            <person name="Levy R."/>
            <person name="Li M.J."/>
            <person name="McClelland E."/>
            <person name="Palmieri A."/>
            <person name="Raymond C."/>
            <person name="Rouse G."/>
            <person name="Saenphimmachak C."/>
            <person name="Wu Z."/>
            <person name="Romero P."/>
            <person name="Gordon D."/>
            <person name="Zhang S."/>
            <person name="Yoo H."/>
            <person name="Tao Y."/>
            <person name="Biddle P."/>
            <person name="Jung M."/>
            <person name="Krespan W."/>
            <person name="Perry M."/>
            <person name="Gordon-Kamm B."/>
            <person name="Liao L."/>
            <person name="Kim S."/>
            <person name="Hendrick C."/>
            <person name="Zhao Z.Y."/>
            <person name="Dolan M."/>
            <person name="Chumley F."/>
            <person name="Tingey S.V."/>
            <person name="Tomb J.F."/>
            <person name="Gordon M.P."/>
            <person name="Olson M.V."/>
            <person name="Nester E.W."/>
        </authorList>
    </citation>
    <scope>NUCLEOTIDE SEQUENCE [LARGE SCALE GENOMIC DNA]</scope>
    <source>
        <strain evidence="3">C58 / ATCC 33970</strain>
    </source>
</reference>
<dbReference type="DNASU" id="1134198"/>